<evidence type="ECO:0000259" key="1">
    <source>
        <dbReference type="PROSITE" id="PS50191"/>
    </source>
</evidence>
<dbReference type="InterPro" id="IPR036865">
    <property type="entry name" value="CRAL-TRIO_dom_sf"/>
</dbReference>
<dbReference type="OMA" id="IETCTLI"/>
<dbReference type="GO" id="GO:1902936">
    <property type="term" value="F:phosphatidylinositol bisphosphate binding"/>
    <property type="evidence" value="ECO:0007669"/>
    <property type="project" value="TreeGrafter"/>
</dbReference>
<dbReference type="GO" id="GO:0005829">
    <property type="term" value="C:cytosol"/>
    <property type="evidence" value="ECO:0007669"/>
    <property type="project" value="Ensembl"/>
</dbReference>
<gene>
    <name evidence="2" type="primary">RLBP1</name>
</gene>
<dbReference type="Ensembl" id="ENSAPLT00000005964.2">
    <property type="protein sequence ID" value="ENSAPLP00000005334.2"/>
    <property type="gene ID" value="ENSAPLG00000005741.2"/>
</dbReference>
<feature type="domain" description="CRAL-TRIO" evidence="1">
    <location>
        <begin position="185"/>
        <end position="346"/>
    </location>
</feature>
<protein>
    <submittedName>
        <fullName evidence="2">Retinaldehyde binding protein 1</fullName>
    </submittedName>
</protein>
<dbReference type="Pfam" id="PF03765">
    <property type="entry name" value="CRAL_TRIO_N"/>
    <property type="match status" value="1"/>
</dbReference>
<proteinExistence type="predicted"/>
<reference evidence="2" key="2">
    <citation type="submission" date="2025-08" db="UniProtKB">
        <authorList>
            <consortium name="Ensembl"/>
        </authorList>
    </citation>
    <scope>IDENTIFICATION</scope>
</reference>
<dbReference type="InterPro" id="IPR036273">
    <property type="entry name" value="CRAL/TRIO_N_dom_sf"/>
</dbReference>
<dbReference type="GO" id="GO:0016020">
    <property type="term" value="C:membrane"/>
    <property type="evidence" value="ECO:0007669"/>
    <property type="project" value="TreeGrafter"/>
</dbReference>
<dbReference type="InterPro" id="IPR001251">
    <property type="entry name" value="CRAL-TRIO_dom"/>
</dbReference>
<dbReference type="STRING" id="8840.ENSAPLP00000005334"/>
<dbReference type="Gene3D" id="3.40.525.10">
    <property type="entry name" value="CRAL-TRIO lipid binding domain"/>
    <property type="match status" value="1"/>
</dbReference>
<dbReference type="GO" id="GO:0005813">
    <property type="term" value="C:centrosome"/>
    <property type="evidence" value="ECO:0007669"/>
    <property type="project" value="Ensembl"/>
</dbReference>
<dbReference type="PANTHER" id="PTHR10174">
    <property type="entry name" value="ALPHA-TOCOPHEROL TRANSFER PROTEIN-RELATED"/>
    <property type="match status" value="1"/>
</dbReference>
<sequence length="366" mass="41993">MSAVTGTFRIVSEEEQALRTKLERLTTKDHGPVFGRCQQIPPHTLQKVRHSPGTRSQRHRVRLLSCAKTHAGVGLWVARGPQGFVRMLRTLPCSPPQAKDELNETEEQREAAVRALRELVQERAGSEDVCKAVAEKMQGKDDSFFLRFIRARKFDVHRAYDLLKGYVNFRQQYPELFDNLTPEAVRSTIEAGYPGILASRDKYGRVVMLFNIENWDYEEITFDEILRAYCVILEKLLENEETQINGFCIIENFKGFTMQQASGIKPSELKKMVDMLQDSFPARFKAVHFIHQPWYFTTTYNVVKPFLKSKLLERVFVHGEELESFYQEIDADILPADFGGNLPKYDGKATAEKLFGPCIEAEDTAL</sequence>
<dbReference type="Proteomes" id="UP000016666">
    <property type="component" value="Chromosome 11"/>
</dbReference>
<dbReference type="PANTHER" id="PTHR10174:SF200">
    <property type="entry name" value="RETINALDEHYDE-BINDING PROTEIN 1"/>
    <property type="match status" value="1"/>
</dbReference>
<dbReference type="SUPFAM" id="SSF46938">
    <property type="entry name" value="CRAL/TRIO N-terminal domain"/>
    <property type="match status" value="1"/>
</dbReference>
<reference evidence="2 3" key="1">
    <citation type="submission" date="2017-10" db="EMBL/GenBank/DDBJ databases">
        <title>A new Pekin duck reference genome.</title>
        <authorList>
            <person name="Hou Z.-C."/>
            <person name="Zhou Z.-K."/>
            <person name="Zhu F."/>
            <person name="Hou S.-S."/>
        </authorList>
    </citation>
    <scope>NUCLEOTIDE SEQUENCE [LARGE SCALE GENOMIC DNA]</scope>
</reference>
<dbReference type="HOGENOM" id="CLU_046597_4_0_1"/>
<dbReference type="Gene3D" id="1.20.5.1200">
    <property type="entry name" value="Alpha-tocopherol transfer"/>
    <property type="match status" value="1"/>
</dbReference>
<dbReference type="SMART" id="SM01100">
    <property type="entry name" value="CRAL_TRIO_N"/>
    <property type="match status" value="1"/>
</dbReference>
<organism evidence="2 3">
    <name type="scientific">Anas platyrhynchos platyrhynchos</name>
    <name type="common">Northern mallard</name>
    <dbReference type="NCBI Taxonomy" id="8840"/>
    <lineage>
        <taxon>Eukaryota</taxon>
        <taxon>Metazoa</taxon>
        <taxon>Chordata</taxon>
        <taxon>Craniata</taxon>
        <taxon>Vertebrata</taxon>
        <taxon>Euteleostomi</taxon>
        <taxon>Archelosauria</taxon>
        <taxon>Archosauria</taxon>
        <taxon>Dinosauria</taxon>
        <taxon>Saurischia</taxon>
        <taxon>Theropoda</taxon>
        <taxon>Coelurosauria</taxon>
        <taxon>Aves</taxon>
        <taxon>Neognathae</taxon>
        <taxon>Galloanserae</taxon>
        <taxon>Anseriformes</taxon>
        <taxon>Anatidae</taxon>
        <taxon>Anatinae</taxon>
        <taxon>Anas</taxon>
    </lineage>
</organism>
<name>U3IDL2_ANAPP</name>
<dbReference type="InterPro" id="IPR011074">
    <property type="entry name" value="CRAL/TRIO_N_dom"/>
</dbReference>
<reference evidence="2" key="3">
    <citation type="submission" date="2025-09" db="UniProtKB">
        <authorList>
            <consortium name="Ensembl"/>
        </authorList>
    </citation>
    <scope>IDENTIFICATION</scope>
</reference>
<dbReference type="Gene3D" id="1.10.8.20">
    <property type="entry name" value="N-terminal domain of phosphatidylinositol transfer protein sec14p"/>
    <property type="match status" value="2"/>
</dbReference>
<keyword evidence="3" id="KW-1185">Reference proteome</keyword>
<dbReference type="AlphaFoldDB" id="U3IDL2"/>
<dbReference type="CDD" id="cd00170">
    <property type="entry name" value="SEC14"/>
    <property type="match status" value="1"/>
</dbReference>
<evidence type="ECO:0000313" key="3">
    <source>
        <dbReference type="Proteomes" id="UP000016666"/>
    </source>
</evidence>
<dbReference type="Pfam" id="PF00650">
    <property type="entry name" value="CRAL_TRIO"/>
    <property type="match status" value="1"/>
</dbReference>
<dbReference type="GO" id="GO:0005654">
    <property type="term" value="C:nucleoplasm"/>
    <property type="evidence" value="ECO:0007669"/>
    <property type="project" value="Ensembl"/>
</dbReference>
<dbReference type="FunFam" id="3.40.525.10:FF:000002">
    <property type="entry name" value="Alpha-tocopherol transfer protein-like"/>
    <property type="match status" value="1"/>
</dbReference>
<evidence type="ECO:0000313" key="2">
    <source>
        <dbReference type="Ensembl" id="ENSAPLP00000005334.2"/>
    </source>
</evidence>
<dbReference type="GeneTree" id="ENSGT00940000160026"/>
<dbReference type="GO" id="GO:0005502">
    <property type="term" value="F:11-cis retinal binding"/>
    <property type="evidence" value="ECO:0007669"/>
    <property type="project" value="Ensembl"/>
</dbReference>
<dbReference type="PRINTS" id="PR00180">
    <property type="entry name" value="CRETINALDHBP"/>
</dbReference>
<dbReference type="PROSITE" id="PS50191">
    <property type="entry name" value="CRAL_TRIO"/>
    <property type="match status" value="1"/>
</dbReference>
<dbReference type="SMART" id="SM00516">
    <property type="entry name" value="SEC14"/>
    <property type="match status" value="1"/>
</dbReference>
<accession>U3IDL2</accession>
<dbReference type="SUPFAM" id="SSF52087">
    <property type="entry name" value="CRAL/TRIO domain"/>
    <property type="match status" value="1"/>
</dbReference>